<sequence>MVNELLILLQGVNMKMRKQDGSIVIKRVRACMGMISSDLPATKNLAGSMSFNSKSQDETRRASRAWRNAKTKQARIDLEQRSGVRFTILLKLPYFSYDIIAIEPMHALYLGVVKIALKQMLCPDTFSTLQKILPYIRFHSDATSSILTNRVVKEGFSRVKAAEHKKFITSTAHAALLPPTLQASVYNHLIELVHALRILNSSYIKITDINVTLNHLLNFAKQYEAKQSFPYDYT</sequence>
<evidence type="ECO:0000313" key="1">
    <source>
        <dbReference type="EMBL" id="OBZ82381.1"/>
    </source>
</evidence>
<evidence type="ECO:0000313" key="2">
    <source>
        <dbReference type="Proteomes" id="UP000093000"/>
    </source>
</evidence>
<accession>A0A1C7N029</accession>
<comment type="caution">
    <text evidence="1">The sequence shown here is derived from an EMBL/GenBank/DDBJ whole genome shotgun (WGS) entry which is preliminary data.</text>
</comment>
<dbReference type="Proteomes" id="UP000093000">
    <property type="component" value="Unassembled WGS sequence"/>
</dbReference>
<reference evidence="1 2" key="1">
    <citation type="submission" date="2016-03" db="EMBL/GenBank/DDBJ databases">
        <title>Choanephora cucurbitarum.</title>
        <authorList>
            <person name="Min B."/>
            <person name="Park H."/>
            <person name="Park J.-H."/>
            <person name="Shin H.-D."/>
            <person name="Choi I.-G."/>
        </authorList>
    </citation>
    <scope>NUCLEOTIDE SEQUENCE [LARGE SCALE GENOMIC DNA]</scope>
    <source>
        <strain evidence="1 2">KUS-F28377</strain>
    </source>
</reference>
<name>A0A1C7N029_9FUNG</name>
<dbReference type="OrthoDB" id="2439011at2759"/>
<dbReference type="PANTHER" id="PTHR46579:SF1">
    <property type="entry name" value="F5_8 TYPE C DOMAIN-CONTAINING PROTEIN"/>
    <property type="match status" value="1"/>
</dbReference>
<dbReference type="AlphaFoldDB" id="A0A1C7N029"/>
<dbReference type="EMBL" id="LUGH01000881">
    <property type="protein sequence ID" value="OBZ82381.1"/>
    <property type="molecule type" value="Genomic_DNA"/>
</dbReference>
<organism evidence="1 2">
    <name type="scientific">Choanephora cucurbitarum</name>
    <dbReference type="NCBI Taxonomy" id="101091"/>
    <lineage>
        <taxon>Eukaryota</taxon>
        <taxon>Fungi</taxon>
        <taxon>Fungi incertae sedis</taxon>
        <taxon>Mucoromycota</taxon>
        <taxon>Mucoromycotina</taxon>
        <taxon>Mucoromycetes</taxon>
        <taxon>Mucorales</taxon>
        <taxon>Mucorineae</taxon>
        <taxon>Choanephoraceae</taxon>
        <taxon>Choanephoroideae</taxon>
        <taxon>Choanephora</taxon>
    </lineage>
</organism>
<proteinExistence type="predicted"/>
<dbReference type="PANTHER" id="PTHR46579">
    <property type="entry name" value="F5/8 TYPE C DOMAIN-CONTAINING PROTEIN-RELATED"/>
    <property type="match status" value="1"/>
</dbReference>
<keyword evidence="2" id="KW-1185">Reference proteome</keyword>
<gene>
    <name evidence="1" type="ORF">A0J61_09572</name>
</gene>
<protein>
    <submittedName>
        <fullName evidence="1">Uncharacterized protein</fullName>
    </submittedName>
</protein>
<dbReference type="InParanoid" id="A0A1C7N029"/>